<dbReference type="InterPro" id="IPR051395">
    <property type="entry name" value="Cytochrome_c_Peroxidase/MauG"/>
</dbReference>
<evidence type="ECO:0000259" key="5">
    <source>
        <dbReference type="PROSITE" id="PS51007"/>
    </source>
</evidence>
<evidence type="ECO:0000256" key="4">
    <source>
        <dbReference type="PROSITE-ProRule" id="PRU00433"/>
    </source>
</evidence>
<dbReference type="GO" id="GO:0009055">
    <property type="term" value="F:electron transfer activity"/>
    <property type="evidence" value="ECO:0007669"/>
    <property type="project" value="InterPro"/>
</dbReference>
<dbReference type="GO" id="GO:0046872">
    <property type="term" value="F:metal ion binding"/>
    <property type="evidence" value="ECO:0007669"/>
    <property type="project" value="UniProtKB-KW"/>
</dbReference>
<dbReference type="SUPFAM" id="SSF46626">
    <property type="entry name" value="Cytochrome c"/>
    <property type="match status" value="1"/>
</dbReference>
<evidence type="ECO:0000313" key="6">
    <source>
        <dbReference type="EMBL" id="NEN75511.1"/>
    </source>
</evidence>
<keyword evidence="3 4" id="KW-0408">Iron</keyword>
<dbReference type="GO" id="GO:0020037">
    <property type="term" value="F:heme binding"/>
    <property type="evidence" value="ECO:0007669"/>
    <property type="project" value="InterPro"/>
</dbReference>
<dbReference type="GO" id="GO:0004130">
    <property type="term" value="F:cytochrome-c peroxidase activity"/>
    <property type="evidence" value="ECO:0007669"/>
    <property type="project" value="TreeGrafter"/>
</dbReference>
<dbReference type="InterPro" id="IPR009056">
    <property type="entry name" value="Cyt_c-like_dom"/>
</dbReference>
<dbReference type="PROSITE" id="PS51007">
    <property type="entry name" value="CYTC"/>
    <property type="match status" value="1"/>
</dbReference>
<dbReference type="EMBL" id="JAAGYR010000006">
    <property type="protein sequence ID" value="NEN75511.1"/>
    <property type="molecule type" value="Genomic_DNA"/>
</dbReference>
<dbReference type="Pfam" id="PF06537">
    <property type="entry name" value="DHOR"/>
    <property type="match status" value="1"/>
</dbReference>
<dbReference type="InterPro" id="IPR036909">
    <property type="entry name" value="Cyt_c-like_dom_sf"/>
</dbReference>
<reference evidence="6 7" key="1">
    <citation type="submission" date="2020-02" db="EMBL/GenBank/DDBJ databases">
        <title>Pelistega sp. NLN82 were isolated from wild rodents of the Hainan Island.</title>
        <authorList>
            <person name="Niu N."/>
            <person name="Zhou J."/>
        </authorList>
    </citation>
    <scope>NUCLEOTIDE SEQUENCE [LARGE SCALE GENOMIC DNA]</scope>
    <source>
        <strain evidence="6 7">NLN82</strain>
    </source>
</reference>
<evidence type="ECO:0000256" key="1">
    <source>
        <dbReference type="ARBA" id="ARBA00022617"/>
    </source>
</evidence>
<sequence length="441" mass="49584">MNHAWANASYLLPEEDALAQGRSFFHLPWVAAPSSTTARDGLGPLFNTNACVSCHETKLKKPRFTQEERQKIDFNPNWKHLIVKLSQASQHAKRDSTQITVPDPVYGYQLSPNNITSVAAEATPLFHAKTKDFIFNDGTVLPLRYWELELQNLGYGPLAKETGTSIRLAPFTIGLSLIEAIPNTHLLQTQQKQQEQTPWLAGKVNWVYDAISKEKTVGKFGWKASQANLVMQSADAALNDMGLTSLYFPHESCTPAQTACQNAPQGRILAGEEPFNLSTQRLYSIAFYTGQLPLPPQPLSPAKREASLRQQGLSQEAQQKVIASIERGQEIFAKSQCIHCHQSQQTTDTGKVFYPYSDFLLHDMGEELADQRPEFDASASEWRTAPLWRNSYKTFYLHDGRARTLAEAIAWHGGQATQAREAFRQLSEQERQDLFKFLESL</sequence>
<accession>A0A6L9Y530</accession>
<feature type="domain" description="Cytochrome c" evidence="5">
    <location>
        <begin position="323"/>
        <end position="441"/>
    </location>
</feature>
<evidence type="ECO:0000313" key="7">
    <source>
        <dbReference type="Proteomes" id="UP000477651"/>
    </source>
</evidence>
<dbReference type="Gene3D" id="1.10.760.10">
    <property type="entry name" value="Cytochrome c-like domain"/>
    <property type="match status" value="1"/>
</dbReference>
<keyword evidence="1 4" id="KW-0349">Heme</keyword>
<keyword evidence="7" id="KW-1185">Reference proteome</keyword>
<keyword evidence="2 4" id="KW-0479">Metal-binding</keyword>
<protein>
    <submittedName>
        <fullName evidence="6">C-type cytochrome</fullName>
    </submittedName>
</protein>
<evidence type="ECO:0000256" key="2">
    <source>
        <dbReference type="ARBA" id="ARBA00022723"/>
    </source>
</evidence>
<proteinExistence type="predicted"/>
<gene>
    <name evidence="6" type="ORF">F9B74_04110</name>
</gene>
<dbReference type="PANTHER" id="PTHR30600">
    <property type="entry name" value="CYTOCHROME C PEROXIDASE-RELATED"/>
    <property type="match status" value="1"/>
</dbReference>
<dbReference type="Proteomes" id="UP000477651">
    <property type="component" value="Unassembled WGS sequence"/>
</dbReference>
<dbReference type="AlphaFoldDB" id="A0A6L9Y530"/>
<dbReference type="InterPro" id="IPR010538">
    <property type="entry name" value="DHOR"/>
</dbReference>
<organism evidence="6 7">
    <name type="scientific">Pelistega ratti</name>
    <dbReference type="NCBI Taxonomy" id="2652177"/>
    <lineage>
        <taxon>Bacteria</taxon>
        <taxon>Pseudomonadati</taxon>
        <taxon>Pseudomonadota</taxon>
        <taxon>Betaproteobacteria</taxon>
        <taxon>Burkholderiales</taxon>
        <taxon>Alcaligenaceae</taxon>
        <taxon>Pelistega</taxon>
    </lineage>
</organism>
<comment type="caution">
    <text evidence="6">The sequence shown here is derived from an EMBL/GenBank/DDBJ whole genome shotgun (WGS) entry which is preliminary data.</text>
</comment>
<evidence type="ECO:0000256" key="3">
    <source>
        <dbReference type="ARBA" id="ARBA00023004"/>
    </source>
</evidence>
<dbReference type="PANTHER" id="PTHR30600:SF4">
    <property type="entry name" value="CYTOCHROME C DOMAIN-CONTAINING PROTEIN"/>
    <property type="match status" value="1"/>
</dbReference>
<name>A0A6L9Y530_9BURK</name>